<feature type="binding site" evidence="6">
    <location>
        <position position="85"/>
    </location>
    <ligand>
        <name>S-adenosyl-L-methionine</name>
        <dbReference type="ChEBI" id="CHEBI:59789"/>
    </ligand>
</feature>
<evidence type="ECO:0000256" key="1">
    <source>
        <dbReference type="ARBA" id="ARBA00010396"/>
    </source>
</evidence>
<dbReference type="Gene3D" id="3.40.50.150">
    <property type="entry name" value="Vaccinia Virus protein VP39"/>
    <property type="match status" value="1"/>
</dbReference>
<dbReference type="EC" id="2.1.1.199" evidence="6"/>
<comment type="catalytic activity">
    <reaction evidence="6">
        <text>cytidine(1402) in 16S rRNA + S-adenosyl-L-methionine = N(4)-methylcytidine(1402) in 16S rRNA + S-adenosyl-L-homocysteine + H(+)</text>
        <dbReference type="Rhea" id="RHEA:42928"/>
        <dbReference type="Rhea" id="RHEA-COMP:10286"/>
        <dbReference type="Rhea" id="RHEA-COMP:10287"/>
        <dbReference type="ChEBI" id="CHEBI:15378"/>
        <dbReference type="ChEBI" id="CHEBI:57856"/>
        <dbReference type="ChEBI" id="CHEBI:59789"/>
        <dbReference type="ChEBI" id="CHEBI:74506"/>
        <dbReference type="ChEBI" id="CHEBI:82748"/>
        <dbReference type="EC" id="2.1.1.199"/>
    </reaction>
</comment>
<reference evidence="8" key="1">
    <citation type="submission" date="2024-05" db="EMBL/GenBank/DDBJ databases">
        <title>Planctomycetes of the genus Singulisphaera possess chitinolytic capabilities.</title>
        <authorList>
            <person name="Ivanova A."/>
        </authorList>
    </citation>
    <scope>NUCLEOTIDE SEQUENCE</scope>
    <source>
        <strain evidence="8">Ch08T</strain>
    </source>
</reference>
<evidence type="ECO:0000313" key="8">
    <source>
        <dbReference type="EMBL" id="XBH02442.1"/>
    </source>
</evidence>
<evidence type="ECO:0000256" key="2">
    <source>
        <dbReference type="ARBA" id="ARBA00022552"/>
    </source>
</evidence>
<evidence type="ECO:0000256" key="3">
    <source>
        <dbReference type="ARBA" id="ARBA00022603"/>
    </source>
</evidence>
<dbReference type="SUPFAM" id="SSF81799">
    <property type="entry name" value="Putative methyltransferase TM0872, insert domain"/>
    <property type="match status" value="1"/>
</dbReference>
<dbReference type="InterPro" id="IPR029063">
    <property type="entry name" value="SAM-dependent_MTases_sf"/>
</dbReference>
<gene>
    <name evidence="6 8" type="primary">rsmH</name>
    <name evidence="8" type="ORF">V5E97_29525</name>
</gene>
<name>A0AAU7CBB1_9BACT</name>
<feature type="binding site" evidence="6">
    <location>
        <begin position="40"/>
        <end position="42"/>
    </location>
    <ligand>
        <name>S-adenosyl-L-methionine</name>
        <dbReference type="ChEBI" id="CHEBI:59789"/>
    </ligand>
</feature>
<evidence type="ECO:0000256" key="7">
    <source>
        <dbReference type="SAM" id="MobiDB-lite"/>
    </source>
</evidence>
<dbReference type="HAMAP" id="MF_01007">
    <property type="entry name" value="16SrRNA_methyltr_H"/>
    <property type="match status" value="1"/>
</dbReference>
<comment type="function">
    <text evidence="6">Specifically methylates the N4 position of cytidine in position 1402 (C1402) of 16S rRNA.</text>
</comment>
<keyword evidence="2 6" id="KW-0698">rRNA processing</keyword>
<dbReference type="InterPro" id="IPR002903">
    <property type="entry name" value="RsmH"/>
</dbReference>
<keyword evidence="3 6" id="KW-0489">Methyltransferase</keyword>
<dbReference type="SUPFAM" id="SSF53335">
    <property type="entry name" value="S-adenosyl-L-methionine-dependent methyltransferases"/>
    <property type="match status" value="1"/>
</dbReference>
<sequence length="317" mass="34759">MSLDPNSPKPVHRSVLLNEVLSWFPPREGAVLVDGTVGAGGHAAALATRVGSTGRVIGLDRDPEMLALAGQATSGLPVSLVQAPYSDLADILYKLELDAVDGILLDLGLSSDQLAWAERGFSFAADGPLDMRFDPNASLTAAEVVNTWKEEELANLFFEYGEERYSRRVAKRIVEGRRIVPITTTGRLAEIVRKSIPGKWGPIDPATRVFQALRIRVNDELDHLESILEQLPELLHPGGRAVIISFHSLEDRRVKVAFRDDPNLKALTRKPVMASAEEMAVNPRARSAKLRVAERCPIQEVPPLPSSKRSKERGGDR</sequence>
<feature type="binding site" evidence="6">
    <location>
        <position position="106"/>
    </location>
    <ligand>
        <name>S-adenosyl-L-methionine</name>
        <dbReference type="ChEBI" id="CHEBI:59789"/>
    </ligand>
</feature>
<evidence type="ECO:0000256" key="6">
    <source>
        <dbReference type="HAMAP-Rule" id="MF_01007"/>
    </source>
</evidence>
<dbReference type="EMBL" id="CP155447">
    <property type="protein sequence ID" value="XBH02442.1"/>
    <property type="molecule type" value="Genomic_DNA"/>
</dbReference>
<dbReference type="PIRSF" id="PIRSF004486">
    <property type="entry name" value="MraW"/>
    <property type="match status" value="1"/>
</dbReference>
<protein>
    <recommendedName>
        <fullName evidence="6">Ribosomal RNA small subunit methyltransferase H</fullName>
        <ecNumber evidence="6">2.1.1.199</ecNumber>
    </recommendedName>
    <alternativeName>
        <fullName evidence="6">16S rRNA m(4)C1402 methyltransferase</fullName>
    </alternativeName>
    <alternativeName>
        <fullName evidence="6">rRNA (cytosine-N(4)-)-methyltransferase RsmH</fullName>
    </alternativeName>
</protein>
<dbReference type="Pfam" id="PF01795">
    <property type="entry name" value="Methyltransf_5"/>
    <property type="match status" value="1"/>
</dbReference>
<feature type="binding site" evidence="6">
    <location>
        <position position="60"/>
    </location>
    <ligand>
        <name>S-adenosyl-L-methionine</name>
        <dbReference type="ChEBI" id="CHEBI:59789"/>
    </ligand>
</feature>
<dbReference type="AlphaFoldDB" id="A0AAU7CBB1"/>
<dbReference type="PANTHER" id="PTHR11265:SF0">
    <property type="entry name" value="12S RRNA N4-METHYLCYTIDINE METHYLTRANSFERASE"/>
    <property type="match status" value="1"/>
</dbReference>
<evidence type="ECO:0000256" key="5">
    <source>
        <dbReference type="ARBA" id="ARBA00022691"/>
    </source>
</evidence>
<dbReference type="NCBIfam" id="TIGR00006">
    <property type="entry name" value="16S rRNA (cytosine(1402)-N(4))-methyltransferase RsmH"/>
    <property type="match status" value="1"/>
</dbReference>
<organism evidence="8">
    <name type="scientific">Singulisphaera sp. Ch08</name>
    <dbReference type="NCBI Taxonomy" id="3120278"/>
    <lineage>
        <taxon>Bacteria</taxon>
        <taxon>Pseudomonadati</taxon>
        <taxon>Planctomycetota</taxon>
        <taxon>Planctomycetia</taxon>
        <taxon>Isosphaerales</taxon>
        <taxon>Isosphaeraceae</taxon>
        <taxon>Singulisphaera</taxon>
    </lineage>
</organism>
<dbReference type="GO" id="GO:0005737">
    <property type="term" value="C:cytoplasm"/>
    <property type="evidence" value="ECO:0007669"/>
    <property type="project" value="UniProtKB-SubCell"/>
</dbReference>
<comment type="similarity">
    <text evidence="1 6">Belongs to the methyltransferase superfamily. RsmH family.</text>
</comment>
<proteinExistence type="inferred from homology"/>
<keyword evidence="6" id="KW-0963">Cytoplasm</keyword>
<evidence type="ECO:0000256" key="4">
    <source>
        <dbReference type="ARBA" id="ARBA00022679"/>
    </source>
</evidence>
<feature type="binding site" evidence="6">
    <location>
        <position position="113"/>
    </location>
    <ligand>
        <name>S-adenosyl-L-methionine</name>
        <dbReference type="ChEBI" id="CHEBI:59789"/>
    </ligand>
</feature>
<dbReference type="GO" id="GO:0070475">
    <property type="term" value="P:rRNA base methylation"/>
    <property type="evidence" value="ECO:0007669"/>
    <property type="project" value="UniProtKB-UniRule"/>
</dbReference>
<accession>A0AAU7CBB1</accession>
<dbReference type="RefSeq" id="WP_406695185.1">
    <property type="nucleotide sequence ID" value="NZ_CP155447.1"/>
</dbReference>
<dbReference type="InterPro" id="IPR023397">
    <property type="entry name" value="SAM-dep_MeTrfase_MraW_recog"/>
</dbReference>
<dbReference type="FunFam" id="1.10.150.170:FF:000003">
    <property type="entry name" value="Ribosomal RNA small subunit methyltransferase H"/>
    <property type="match status" value="1"/>
</dbReference>
<dbReference type="GO" id="GO:0071424">
    <property type="term" value="F:rRNA (cytosine-N4-)-methyltransferase activity"/>
    <property type="evidence" value="ECO:0007669"/>
    <property type="project" value="UniProtKB-UniRule"/>
</dbReference>
<comment type="subcellular location">
    <subcellularLocation>
        <location evidence="6">Cytoplasm</location>
    </subcellularLocation>
</comment>
<keyword evidence="4 6" id="KW-0808">Transferase</keyword>
<dbReference type="PANTHER" id="PTHR11265">
    <property type="entry name" value="S-ADENOSYL-METHYLTRANSFERASE MRAW"/>
    <property type="match status" value="1"/>
</dbReference>
<feature type="region of interest" description="Disordered" evidence="7">
    <location>
        <begin position="294"/>
        <end position="317"/>
    </location>
</feature>
<dbReference type="Gene3D" id="1.10.150.170">
    <property type="entry name" value="Putative methyltransferase TM0872, insert domain"/>
    <property type="match status" value="1"/>
</dbReference>
<keyword evidence="5 6" id="KW-0949">S-adenosyl-L-methionine</keyword>